<keyword evidence="1" id="KW-0732">Signal</keyword>
<gene>
    <name evidence="2" type="ORF">K1718_08495</name>
</gene>
<dbReference type="InterPro" id="IPR038084">
    <property type="entry name" value="PduO/GlcC-like_sf"/>
</dbReference>
<organism evidence="2 3">
    <name type="scientific">Roseibium porphyridii</name>
    <dbReference type="NCBI Taxonomy" id="2866279"/>
    <lineage>
        <taxon>Bacteria</taxon>
        <taxon>Pseudomonadati</taxon>
        <taxon>Pseudomonadota</taxon>
        <taxon>Alphaproteobacteria</taxon>
        <taxon>Hyphomicrobiales</taxon>
        <taxon>Stappiaceae</taxon>
        <taxon>Roseibium</taxon>
    </lineage>
</organism>
<dbReference type="EMBL" id="CP120863">
    <property type="protein sequence ID" value="WFE91381.1"/>
    <property type="molecule type" value="Genomic_DNA"/>
</dbReference>
<dbReference type="InterPro" id="IPR052517">
    <property type="entry name" value="GlcG_carb_metab_protein"/>
</dbReference>
<evidence type="ECO:0000313" key="2">
    <source>
        <dbReference type="EMBL" id="WFE91381.1"/>
    </source>
</evidence>
<dbReference type="PANTHER" id="PTHR34309:SF10">
    <property type="entry name" value="SLR1406 PROTEIN"/>
    <property type="match status" value="1"/>
</dbReference>
<evidence type="ECO:0000313" key="3">
    <source>
        <dbReference type="Proteomes" id="UP001209803"/>
    </source>
</evidence>
<dbReference type="PANTHER" id="PTHR34309">
    <property type="entry name" value="SLR1406 PROTEIN"/>
    <property type="match status" value="1"/>
</dbReference>
<evidence type="ECO:0000256" key="1">
    <source>
        <dbReference type="SAM" id="SignalP"/>
    </source>
</evidence>
<name>A0ABY8F7R1_9HYPH</name>
<dbReference type="Gene3D" id="3.30.450.150">
    <property type="entry name" value="Haem-degrading domain"/>
    <property type="match status" value="1"/>
</dbReference>
<dbReference type="Proteomes" id="UP001209803">
    <property type="component" value="Chromosome"/>
</dbReference>
<accession>A0ABY8F7R1</accession>
<dbReference type="RefSeq" id="WP_265683768.1">
    <property type="nucleotide sequence ID" value="NZ_CP120863.1"/>
</dbReference>
<proteinExistence type="predicted"/>
<dbReference type="SUPFAM" id="SSF143744">
    <property type="entry name" value="GlcG-like"/>
    <property type="match status" value="1"/>
</dbReference>
<reference evidence="2 3" key="1">
    <citation type="submission" date="2023-03" db="EMBL/GenBank/DDBJ databases">
        <title>Roseibium porphyridii sp. nov. and Roseibium rhodosorbium sp. nov. isolated from marine algae, Porphyridium cruentum and Rhodosorus marinus, respectively.</title>
        <authorList>
            <person name="Lee M.W."/>
            <person name="Choi B.J."/>
            <person name="Lee J.K."/>
            <person name="Choi D.G."/>
            <person name="Baek J.H."/>
            <person name="Bayburt H."/>
            <person name="Kim J.M."/>
            <person name="Han D.M."/>
            <person name="Kim K.H."/>
            <person name="Jeon C.O."/>
        </authorList>
    </citation>
    <scope>NUCLEOTIDE SEQUENCE [LARGE SCALE GENOMIC DNA]</scope>
    <source>
        <strain evidence="2 3">KMA01</strain>
    </source>
</reference>
<feature type="chain" id="PRO_5045858939" evidence="1">
    <location>
        <begin position="20"/>
        <end position="163"/>
    </location>
</feature>
<keyword evidence="3" id="KW-1185">Reference proteome</keyword>
<dbReference type="Pfam" id="PF03928">
    <property type="entry name" value="HbpS-like"/>
    <property type="match status" value="1"/>
</dbReference>
<dbReference type="InterPro" id="IPR005624">
    <property type="entry name" value="PduO/GlcC-like"/>
</dbReference>
<sequence length="163" mass="16809">MHRLLLLLGALVLSWSAVAGSAATHRVSVLDMQLAMKAALRAVLVCNEAGHQVGVSVVDRFGLEQVTLRSNMGGAHVTDAARRKAWTAATFNLPTSEIDALAQDEAREDLRTLSGVLALAGGLPIVSQSGELLGGIGVAGGEGTENEAKCAEAGLDAIAEQLK</sequence>
<protein>
    <submittedName>
        <fullName evidence="2">Heme-binding protein</fullName>
    </submittedName>
</protein>
<feature type="signal peptide" evidence="1">
    <location>
        <begin position="1"/>
        <end position="19"/>
    </location>
</feature>